<keyword evidence="2" id="KW-0067">ATP-binding</keyword>
<evidence type="ECO:0000256" key="2">
    <source>
        <dbReference type="ARBA" id="ARBA00022840"/>
    </source>
</evidence>
<dbReference type="AlphaFoldDB" id="A0A8G2FWL2"/>
<dbReference type="GO" id="GO:0005524">
    <property type="term" value="F:ATP binding"/>
    <property type="evidence" value="ECO:0007669"/>
    <property type="project" value="UniProtKB-KW"/>
</dbReference>
<dbReference type="PANTHER" id="PTHR11361">
    <property type="entry name" value="DNA MISMATCH REPAIR PROTEIN MUTS FAMILY MEMBER"/>
    <property type="match status" value="1"/>
</dbReference>
<keyword evidence="1" id="KW-0547">Nucleotide-binding</keyword>
<organism evidence="5 6">
    <name type="scientific">Picrophilus torridus (strain ATCC 700027 / DSM 9790 / JCM 10055 / NBRC 100828 / KAW 2/3)</name>
    <dbReference type="NCBI Taxonomy" id="1122961"/>
    <lineage>
        <taxon>Archaea</taxon>
        <taxon>Methanobacteriati</taxon>
        <taxon>Thermoplasmatota</taxon>
        <taxon>Thermoplasmata</taxon>
        <taxon>Thermoplasmatales</taxon>
        <taxon>Picrophilaceae</taxon>
        <taxon>Picrophilus</taxon>
    </lineage>
</organism>
<evidence type="ECO:0000313" key="5">
    <source>
        <dbReference type="EMBL" id="SMD30817.1"/>
    </source>
</evidence>
<keyword evidence="6" id="KW-1185">Reference proteome</keyword>
<evidence type="ECO:0000313" key="6">
    <source>
        <dbReference type="Proteomes" id="UP000192315"/>
    </source>
</evidence>
<dbReference type="GO" id="GO:0140664">
    <property type="term" value="F:ATP-dependent DNA damage sensor activity"/>
    <property type="evidence" value="ECO:0007669"/>
    <property type="project" value="InterPro"/>
</dbReference>
<proteinExistence type="predicted"/>
<dbReference type="SMART" id="SM00534">
    <property type="entry name" value="MUTSac"/>
    <property type="match status" value="1"/>
</dbReference>
<dbReference type="PANTHER" id="PTHR11361:SF34">
    <property type="entry name" value="DNA MISMATCH REPAIR PROTEIN MSH1, MITOCHONDRIAL"/>
    <property type="match status" value="1"/>
</dbReference>
<keyword evidence="3" id="KW-0238">DNA-binding</keyword>
<dbReference type="EMBL" id="FWYE01000002">
    <property type="protein sequence ID" value="SMD30817.1"/>
    <property type="molecule type" value="Genomic_DNA"/>
</dbReference>
<dbReference type="GO" id="GO:0030983">
    <property type="term" value="F:mismatched DNA binding"/>
    <property type="evidence" value="ECO:0007669"/>
    <property type="project" value="InterPro"/>
</dbReference>
<comment type="caution">
    <text evidence="5">The sequence shown here is derived from an EMBL/GenBank/DDBJ whole genome shotgun (WGS) entry which is preliminary data.</text>
</comment>
<sequence>MAFKSIIYIKDENNLISYDLDLLTDLSLNDIFKGINGNIIDDNIDSILHKPLKYIENIKYRQDVFSDLMDNNLYNAVKLFSENSDILLYKIRGLNDLDDVQRKRCFLDSVYLYCNAITSLLESLKNADLKSSGFINLLDYLKNYTESDFFKSLKKESYNIEKIISSIRYKININGNKITVKKCLNDDDFSDEIINAFSKFLDDKNFDFNDDNSYEIGHVEASIIVLVSRLYPDEFGLMSSFFEKYNNFIDPVIEKFMHDIKFYLKYIIYMKRFTNYGLKFCIPKIINSGNVYADNIYDLALAQKLIIHGNIPVANSFSFNDANILIVTGPNNGGKTTFARSIGQVYYLSALGLPVPGSDAALNIPDKIFTHFEKSEAIENPEGRLEEELKRFKKIIDESTDKSVIIINEMLSSTTIMDGIEIGKKIIDLLIKRKCHSVYVTFIHELSELNGVKSYVAQVGNDHIKRAYKIIQEKSNGMAYAHALAEKYGLSYEILIKRIKNEDLSNIN</sequence>
<dbReference type="InterPro" id="IPR000432">
    <property type="entry name" value="DNA_mismatch_repair_MutS_C"/>
</dbReference>
<protein>
    <submittedName>
        <fullName evidence="5">MutS domain V</fullName>
    </submittedName>
</protein>
<dbReference type="GO" id="GO:0006298">
    <property type="term" value="P:mismatch repair"/>
    <property type="evidence" value="ECO:0007669"/>
    <property type="project" value="InterPro"/>
</dbReference>
<accession>A0A8G2FWL2</accession>
<feature type="domain" description="DNA mismatch repair proteins mutS family" evidence="4">
    <location>
        <begin position="322"/>
        <end position="502"/>
    </location>
</feature>
<gene>
    <name evidence="5" type="ORF">SAMN02745355_0730</name>
</gene>
<dbReference type="InterPro" id="IPR027417">
    <property type="entry name" value="P-loop_NTPase"/>
</dbReference>
<evidence type="ECO:0000256" key="3">
    <source>
        <dbReference type="ARBA" id="ARBA00023125"/>
    </source>
</evidence>
<evidence type="ECO:0000256" key="1">
    <source>
        <dbReference type="ARBA" id="ARBA00022741"/>
    </source>
</evidence>
<dbReference type="Pfam" id="PF00488">
    <property type="entry name" value="MutS_V"/>
    <property type="match status" value="1"/>
</dbReference>
<name>A0A8G2FWL2_PICTO</name>
<dbReference type="InterPro" id="IPR045076">
    <property type="entry name" value="MutS"/>
</dbReference>
<evidence type="ECO:0000259" key="4">
    <source>
        <dbReference type="SMART" id="SM00534"/>
    </source>
</evidence>
<reference evidence="5 6" key="1">
    <citation type="submission" date="2017-04" db="EMBL/GenBank/DDBJ databases">
        <authorList>
            <person name="Varghese N."/>
            <person name="Submissions S."/>
        </authorList>
    </citation>
    <scope>NUCLEOTIDE SEQUENCE [LARGE SCALE GENOMIC DNA]</scope>
    <source>
        <strain evidence="5 6">DSM 9789</strain>
    </source>
</reference>
<dbReference type="SUPFAM" id="SSF52540">
    <property type="entry name" value="P-loop containing nucleoside triphosphate hydrolases"/>
    <property type="match status" value="1"/>
</dbReference>
<dbReference type="Proteomes" id="UP000192315">
    <property type="component" value="Unassembled WGS sequence"/>
</dbReference>
<dbReference type="RefSeq" id="WP_084272695.1">
    <property type="nucleotide sequence ID" value="NZ_FWYE01000002.1"/>
</dbReference>
<dbReference type="Gene3D" id="3.40.50.300">
    <property type="entry name" value="P-loop containing nucleotide triphosphate hydrolases"/>
    <property type="match status" value="1"/>
</dbReference>